<dbReference type="STRING" id="644358.A0A0C4EB37"/>
<reference evidence="7" key="3">
    <citation type="submission" date="2011-03" db="EMBL/GenBank/DDBJ databases">
        <title>Annotation of Magnaporthe poae ATCC 64411.</title>
        <authorList>
            <person name="Ma L.-J."/>
            <person name="Dead R."/>
            <person name="Young S.K."/>
            <person name="Zeng Q."/>
            <person name="Gargeya S."/>
            <person name="Fitzgerald M."/>
            <person name="Haas B."/>
            <person name="Abouelleil A."/>
            <person name="Alvarado L."/>
            <person name="Arachchi H.M."/>
            <person name="Berlin A."/>
            <person name="Brown A."/>
            <person name="Chapman S.B."/>
            <person name="Chen Z."/>
            <person name="Dunbar C."/>
            <person name="Freedman E."/>
            <person name="Gearin G."/>
            <person name="Gellesch M."/>
            <person name="Goldberg J."/>
            <person name="Griggs A."/>
            <person name="Gujja S."/>
            <person name="Heiman D."/>
            <person name="Howarth C."/>
            <person name="Larson L."/>
            <person name="Lui A."/>
            <person name="MacDonald P.J.P."/>
            <person name="Mehta T."/>
            <person name="Montmayeur A."/>
            <person name="Murphy C."/>
            <person name="Neiman D."/>
            <person name="Pearson M."/>
            <person name="Priest M."/>
            <person name="Roberts A."/>
            <person name="Saif S."/>
            <person name="Shea T."/>
            <person name="Shenoy N."/>
            <person name="Sisk P."/>
            <person name="Stolte C."/>
            <person name="Sykes S."/>
            <person name="Yandava C."/>
            <person name="Wortman J."/>
            <person name="Nusbaum C."/>
            <person name="Birren B."/>
        </authorList>
    </citation>
    <scope>NUCLEOTIDE SEQUENCE</scope>
    <source>
        <strain evidence="7">ATCC 64411</strain>
    </source>
</reference>
<evidence type="ECO:0000256" key="1">
    <source>
        <dbReference type="ARBA" id="ARBA00006787"/>
    </source>
</evidence>
<evidence type="ECO:0008006" key="10">
    <source>
        <dbReference type="Google" id="ProtNLM"/>
    </source>
</evidence>
<feature type="region of interest" description="Disordered" evidence="6">
    <location>
        <begin position="32"/>
        <end position="64"/>
    </location>
</feature>
<reference evidence="7" key="2">
    <citation type="submission" date="2010-05" db="EMBL/GenBank/DDBJ databases">
        <title>The Genome Sequence of Magnaporthe poae strain ATCC 64411.</title>
        <authorList>
            <consortium name="The Broad Institute Genome Sequencing Platform"/>
            <consortium name="Broad Institute Genome Sequencing Center for Infectious Disease"/>
            <person name="Ma L.-J."/>
            <person name="Dead R."/>
            <person name="Young S."/>
            <person name="Zeng Q."/>
            <person name="Koehrsen M."/>
            <person name="Alvarado L."/>
            <person name="Berlin A."/>
            <person name="Chapman S.B."/>
            <person name="Chen Z."/>
            <person name="Freedman E."/>
            <person name="Gellesch M."/>
            <person name="Goldberg J."/>
            <person name="Griggs A."/>
            <person name="Gujja S."/>
            <person name="Heilman E.R."/>
            <person name="Heiman D."/>
            <person name="Hepburn T."/>
            <person name="Howarth C."/>
            <person name="Jen D."/>
            <person name="Larson L."/>
            <person name="Mehta T."/>
            <person name="Neiman D."/>
            <person name="Pearson M."/>
            <person name="Roberts A."/>
            <person name="Saif S."/>
            <person name="Shea T."/>
            <person name="Shenoy N."/>
            <person name="Sisk P."/>
            <person name="Stolte C."/>
            <person name="Sykes S."/>
            <person name="Walk T."/>
            <person name="White J."/>
            <person name="Yandava C."/>
            <person name="Haas B."/>
            <person name="Nusbaum C."/>
            <person name="Birren B."/>
        </authorList>
    </citation>
    <scope>NUCLEOTIDE SEQUENCE</scope>
    <source>
        <strain evidence="7">ATCC 64411</strain>
    </source>
</reference>
<dbReference type="GO" id="GO:0016121">
    <property type="term" value="P:carotene catabolic process"/>
    <property type="evidence" value="ECO:0007669"/>
    <property type="project" value="TreeGrafter"/>
</dbReference>
<reference evidence="8" key="5">
    <citation type="submission" date="2015-06" db="UniProtKB">
        <authorList>
            <consortium name="EnsemblFungi"/>
        </authorList>
    </citation>
    <scope>IDENTIFICATION</scope>
    <source>
        <strain evidence="8">ATCC 64411</strain>
    </source>
</reference>
<dbReference type="EMBL" id="GL876977">
    <property type="protein sequence ID" value="KLU91360.1"/>
    <property type="molecule type" value="Genomic_DNA"/>
</dbReference>
<keyword evidence="4 5" id="KW-0408">Iron</keyword>
<feature type="binding site" evidence="5">
    <location>
        <position position="410"/>
    </location>
    <ligand>
        <name>Fe cation</name>
        <dbReference type="ChEBI" id="CHEBI:24875"/>
        <note>catalytic</note>
    </ligand>
</feature>
<proteinExistence type="inferred from homology"/>
<organism evidence="8 9">
    <name type="scientific">Magnaporthiopsis poae (strain ATCC 64411 / 73-15)</name>
    <name type="common">Kentucky bluegrass fungus</name>
    <name type="synonym">Magnaporthe poae</name>
    <dbReference type="NCBI Taxonomy" id="644358"/>
    <lineage>
        <taxon>Eukaryota</taxon>
        <taxon>Fungi</taxon>
        <taxon>Dikarya</taxon>
        <taxon>Ascomycota</taxon>
        <taxon>Pezizomycotina</taxon>
        <taxon>Sordariomycetes</taxon>
        <taxon>Sordariomycetidae</taxon>
        <taxon>Magnaporthales</taxon>
        <taxon>Magnaporthaceae</taxon>
        <taxon>Magnaporthiopsis</taxon>
    </lineage>
</organism>
<dbReference type="EnsemblFungi" id="MAPG_09881T0">
    <property type="protein sequence ID" value="MAPG_09881T0"/>
    <property type="gene ID" value="MAPG_09881"/>
</dbReference>
<accession>A0A0C4EB37</accession>
<evidence type="ECO:0000313" key="8">
    <source>
        <dbReference type="EnsemblFungi" id="MAPG_09881T0"/>
    </source>
</evidence>
<comment type="cofactor">
    <cofactor evidence="5">
        <name>Fe(2+)</name>
        <dbReference type="ChEBI" id="CHEBI:29033"/>
    </cofactor>
    <text evidence="5">Binds 1 Fe(2+) ion per subunit.</text>
</comment>
<reference evidence="8" key="4">
    <citation type="journal article" date="2015" name="G3 (Bethesda)">
        <title>Genome sequences of three phytopathogenic species of the Magnaporthaceae family of fungi.</title>
        <authorList>
            <person name="Okagaki L.H."/>
            <person name="Nunes C.C."/>
            <person name="Sailsbery J."/>
            <person name="Clay B."/>
            <person name="Brown D."/>
            <person name="John T."/>
            <person name="Oh Y."/>
            <person name="Young N."/>
            <person name="Fitzgerald M."/>
            <person name="Haas B.J."/>
            <person name="Zeng Q."/>
            <person name="Young S."/>
            <person name="Adiconis X."/>
            <person name="Fan L."/>
            <person name="Levin J.Z."/>
            <person name="Mitchell T.K."/>
            <person name="Okubara P.A."/>
            <person name="Farman M.L."/>
            <person name="Kohn L.M."/>
            <person name="Birren B."/>
            <person name="Ma L.-J."/>
            <person name="Dean R.A."/>
        </authorList>
    </citation>
    <scope>NUCLEOTIDE SEQUENCE</scope>
    <source>
        <strain evidence="8">ATCC 64411 / 73-15</strain>
    </source>
</reference>
<evidence type="ECO:0000256" key="2">
    <source>
        <dbReference type="ARBA" id="ARBA00022723"/>
    </source>
</evidence>
<dbReference type="Pfam" id="PF03055">
    <property type="entry name" value="RPE65"/>
    <property type="match status" value="1"/>
</dbReference>
<protein>
    <recommendedName>
        <fullName evidence="10">Carotenoid cleavage dioxygenase 1</fullName>
    </recommendedName>
</protein>
<keyword evidence="2 5" id="KW-0479">Metal-binding</keyword>
<dbReference type="PANTHER" id="PTHR10543:SF24">
    <property type="entry name" value="CAROTENOID ISOMEROOXYGENASE"/>
    <property type="match status" value="1"/>
</dbReference>
<dbReference type="Proteomes" id="UP000011715">
    <property type="component" value="Unassembled WGS sequence"/>
</dbReference>
<dbReference type="EMBL" id="ADBL01002535">
    <property type="status" value="NOT_ANNOTATED_CDS"/>
    <property type="molecule type" value="Genomic_DNA"/>
</dbReference>
<evidence type="ECO:0000256" key="3">
    <source>
        <dbReference type="ARBA" id="ARBA00023002"/>
    </source>
</evidence>
<feature type="compositionally biased region" description="Basic and acidic residues" evidence="6">
    <location>
        <begin position="53"/>
        <end position="64"/>
    </location>
</feature>
<dbReference type="AlphaFoldDB" id="A0A0C4EB37"/>
<dbReference type="InterPro" id="IPR004294">
    <property type="entry name" value="Carotenoid_Oase"/>
</dbReference>
<dbReference type="GO" id="GO:0046872">
    <property type="term" value="F:metal ion binding"/>
    <property type="evidence" value="ECO:0007669"/>
    <property type="project" value="UniProtKB-KW"/>
</dbReference>
<dbReference type="VEuPathDB" id="FungiDB:MAPG_09881"/>
<dbReference type="eggNOG" id="KOG1285">
    <property type="taxonomic scope" value="Eukaryota"/>
</dbReference>
<dbReference type="OrthoDB" id="407010at2759"/>
<feature type="binding site" evidence="5">
    <location>
        <position position="340"/>
    </location>
    <ligand>
        <name>Fe cation</name>
        <dbReference type="ChEBI" id="CHEBI:24875"/>
        <note>catalytic</note>
    </ligand>
</feature>
<sequence>MRGLWLRQGAICVGLPVAIGITVIARQEAESWRSNSKSKRATSSGLDATAIEPTRRRGVDKEAADAEELRRNLESKAYKEWPNDAGFDGLTEQRGLIELEIKGKIPTWAGGSLYRTGPGGCKVEDGKSGTFHISHWFDGLAHTHRFDIVAGQDDGGGRSNKDGQDGSGVVRVFYSSRRQSDDMVDQIRDKGVIDGISFAQRADPCVGIFGKMQSVFYRKAETYNNICVTVQDGSAALGAALTREHGQDTAILTTDAAVLSEINRRTLEQIRLVKPSELNPSLTGKMAPAHWLTDPESGDVFNINLDTGPFKDKYRVFRVNAATGETSILAKFRATLAYMHSSFITDNYVVVCVPTAHFVLDGLKILLERNLLDALAPFNPAELCRWYVVDRRGGKGVVAKFTSDAGFFFHSTNAYEDEETGDVVCEMVSYKDTNILKALYYDVLLDKDGKGGDFWAAKHQDSFPALTRFRLPMTVGTDEGGKRRPRAPEEVTRVEPELRIPTPHAGELPTINPAYACRRHRFVYGLAHRGLSTFLDGIVKTDTRTREAVFWGGPPGHTPGEAIFVPRPQAEKGPENEEDDGVLLSVVLDGHNRCSYLLCLDARTMTELGRAECEFAVGIGFHGQHVRTR</sequence>
<dbReference type="PANTHER" id="PTHR10543">
    <property type="entry name" value="BETA-CAROTENE DIOXYGENASE"/>
    <property type="match status" value="1"/>
</dbReference>
<reference evidence="9" key="1">
    <citation type="submission" date="2010-05" db="EMBL/GenBank/DDBJ databases">
        <title>The genome sequence of Magnaporthe poae strain ATCC 64411.</title>
        <authorList>
            <person name="Ma L.-J."/>
            <person name="Dead R."/>
            <person name="Young S."/>
            <person name="Zeng Q."/>
            <person name="Koehrsen M."/>
            <person name="Alvarado L."/>
            <person name="Berlin A."/>
            <person name="Chapman S.B."/>
            <person name="Chen Z."/>
            <person name="Freedman E."/>
            <person name="Gellesch M."/>
            <person name="Goldberg J."/>
            <person name="Griggs A."/>
            <person name="Gujja S."/>
            <person name="Heilman E.R."/>
            <person name="Heiman D."/>
            <person name="Hepburn T."/>
            <person name="Howarth C."/>
            <person name="Jen D."/>
            <person name="Larson L."/>
            <person name="Mehta T."/>
            <person name="Neiman D."/>
            <person name="Pearson M."/>
            <person name="Roberts A."/>
            <person name="Saif S."/>
            <person name="Shea T."/>
            <person name="Shenoy N."/>
            <person name="Sisk P."/>
            <person name="Stolte C."/>
            <person name="Sykes S."/>
            <person name="Walk T."/>
            <person name="White J."/>
            <person name="Yandava C."/>
            <person name="Haas B."/>
            <person name="Nusbaum C."/>
            <person name="Birren B."/>
        </authorList>
    </citation>
    <scope>NUCLEOTIDE SEQUENCE [LARGE SCALE GENOMIC DNA]</scope>
    <source>
        <strain evidence="9">ATCC 64411 / 73-15</strain>
    </source>
</reference>
<feature type="binding site" evidence="5">
    <location>
        <position position="290"/>
    </location>
    <ligand>
        <name>Fe cation</name>
        <dbReference type="ChEBI" id="CHEBI:24875"/>
        <note>catalytic</note>
    </ligand>
</feature>
<dbReference type="GO" id="GO:0010436">
    <property type="term" value="F:carotenoid dioxygenase activity"/>
    <property type="evidence" value="ECO:0007669"/>
    <property type="project" value="TreeGrafter"/>
</dbReference>
<gene>
    <name evidence="7" type="ORF">MAPG_09881</name>
</gene>
<feature type="binding site" evidence="5">
    <location>
        <position position="622"/>
    </location>
    <ligand>
        <name>Fe cation</name>
        <dbReference type="ChEBI" id="CHEBI:24875"/>
        <note>catalytic</note>
    </ligand>
</feature>
<evidence type="ECO:0000313" key="9">
    <source>
        <dbReference type="Proteomes" id="UP000011715"/>
    </source>
</evidence>
<evidence type="ECO:0000256" key="5">
    <source>
        <dbReference type="PIRSR" id="PIRSR604294-1"/>
    </source>
</evidence>
<comment type="similarity">
    <text evidence="1">Belongs to the carotenoid oxygenase family.</text>
</comment>
<name>A0A0C4EB37_MAGP6</name>
<keyword evidence="9" id="KW-1185">Reference proteome</keyword>
<dbReference type="OMA" id="SCMAFHR"/>
<evidence type="ECO:0000256" key="4">
    <source>
        <dbReference type="ARBA" id="ARBA00023004"/>
    </source>
</evidence>
<keyword evidence="3" id="KW-0560">Oxidoreductase</keyword>
<evidence type="ECO:0000256" key="6">
    <source>
        <dbReference type="SAM" id="MobiDB-lite"/>
    </source>
</evidence>
<evidence type="ECO:0000313" key="7">
    <source>
        <dbReference type="EMBL" id="KLU91360.1"/>
    </source>
</evidence>